<accession>A0A169NK61</accession>
<feature type="compositionally biased region" description="Low complexity" evidence="1">
    <location>
        <begin position="201"/>
        <end position="212"/>
    </location>
</feature>
<feature type="compositionally biased region" description="Low complexity" evidence="1">
    <location>
        <begin position="156"/>
        <end position="169"/>
    </location>
</feature>
<dbReference type="AlphaFoldDB" id="A0A169NK61"/>
<feature type="compositionally biased region" description="Low complexity" evidence="1">
    <location>
        <begin position="126"/>
        <end position="135"/>
    </location>
</feature>
<protein>
    <submittedName>
        <fullName evidence="2">Hypothetical telomeric sfiI 20 protein 3</fullName>
    </submittedName>
</protein>
<dbReference type="KEGG" id="slau:SLA_3331"/>
<name>A0A169NK61_STRLU</name>
<keyword evidence="3" id="KW-1185">Reference proteome</keyword>
<evidence type="ECO:0000256" key="1">
    <source>
        <dbReference type="SAM" id="MobiDB-lite"/>
    </source>
</evidence>
<evidence type="ECO:0000313" key="3">
    <source>
        <dbReference type="Proteomes" id="UP000217676"/>
    </source>
</evidence>
<sequence length="220" mass="23031">MAFEERHDGGEAAEDLALFGGLDEFDEGGAGFSLFAFGAVAAGEGLGGFAQAFDDGGGVDVGGGEEALDLALEVVAQPGTAVNWVRWVSSWRQTQRRKSRGVTSSSRSTWTMLGATSSSRPPPPAAAGRSRVAGAKVSYWPRMREARKDRSMPSSTPVTLPPTALRTAPPGVPERRSRILSSSGVRSSRKPATLALTQPARSTTRTGVSSGSWPSGIIRV</sequence>
<reference evidence="2 3" key="1">
    <citation type="journal article" date="2016" name="Genome Announc.">
        <title>Complete Genome Sequence of Thiostrepton-Producing Streptomyces laurentii ATCC 31255.</title>
        <authorList>
            <person name="Doi K."/>
            <person name="Fujino Y."/>
            <person name="Nagayoshi Y."/>
            <person name="Ohshima T."/>
            <person name="Ogata S."/>
        </authorList>
    </citation>
    <scope>NUCLEOTIDE SEQUENCE [LARGE SCALE GENOMIC DNA]</scope>
    <source>
        <strain evidence="2 3">ATCC 31255</strain>
    </source>
</reference>
<feature type="region of interest" description="Disordered" evidence="1">
    <location>
        <begin position="95"/>
        <end position="220"/>
    </location>
</feature>
<dbReference type="EMBL" id="AP017424">
    <property type="protein sequence ID" value="BAU84242.1"/>
    <property type="molecule type" value="Genomic_DNA"/>
</dbReference>
<feature type="compositionally biased region" description="Basic and acidic residues" evidence="1">
    <location>
        <begin position="142"/>
        <end position="151"/>
    </location>
</feature>
<feature type="compositionally biased region" description="Polar residues" evidence="1">
    <location>
        <begin position="101"/>
        <end position="111"/>
    </location>
</feature>
<proteinExistence type="predicted"/>
<evidence type="ECO:0000313" key="2">
    <source>
        <dbReference type="EMBL" id="BAU84242.1"/>
    </source>
</evidence>
<gene>
    <name evidence="2" type="ORF">SLA_3331</name>
</gene>
<organism evidence="2 3">
    <name type="scientific">Streptomyces laurentii</name>
    <dbReference type="NCBI Taxonomy" id="39478"/>
    <lineage>
        <taxon>Bacteria</taxon>
        <taxon>Bacillati</taxon>
        <taxon>Actinomycetota</taxon>
        <taxon>Actinomycetes</taxon>
        <taxon>Kitasatosporales</taxon>
        <taxon>Streptomycetaceae</taxon>
        <taxon>Streptomyces</taxon>
    </lineage>
</organism>
<dbReference type="Proteomes" id="UP000217676">
    <property type="component" value="Chromosome"/>
</dbReference>